<dbReference type="InterPro" id="IPR052343">
    <property type="entry name" value="Retrotransposon-Effector_Assoc"/>
</dbReference>
<reference evidence="2" key="2">
    <citation type="submission" date="2021-03" db="UniProtKB">
        <authorList>
            <consortium name="EnsemblPlants"/>
        </authorList>
    </citation>
    <scope>IDENTIFICATION</scope>
</reference>
<dbReference type="Pfam" id="PF00078">
    <property type="entry name" value="RVT_1"/>
    <property type="match status" value="1"/>
</dbReference>
<evidence type="ECO:0000313" key="2">
    <source>
        <dbReference type="EnsemblPlants" id="cds.evm.model.07.787"/>
    </source>
</evidence>
<name>A0A803Q6F0_CANSA</name>
<dbReference type="AlphaFoldDB" id="A0A803Q6F0"/>
<dbReference type="PANTHER" id="PTHR46890">
    <property type="entry name" value="NON-LTR RETROLELEMENT REVERSE TRANSCRIPTASE-LIKE PROTEIN-RELATED"/>
    <property type="match status" value="1"/>
</dbReference>
<dbReference type="Gramene" id="evm.model.07.787">
    <property type="protein sequence ID" value="cds.evm.model.07.787"/>
    <property type="gene ID" value="evm.TU.07.787"/>
</dbReference>
<dbReference type="SUPFAM" id="SSF56672">
    <property type="entry name" value="DNA/RNA polymerases"/>
    <property type="match status" value="1"/>
</dbReference>
<evidence type="ECO:0000313" key="3">
    <source>
        <dbReference type="Proteomes" id="UP000596661"/>
    </source>
</evidence>
<evidence type="ECO:0000259" key="1">
    <source>
        <dbReference type="PROSITE" id="PS50878"/>
    </source>
</evidence>
<dbReference type="Proteomes" id="UP000596661">
    <property type="component" value="Chromosome 7"/>
</dbReference>
<dbReference type="InterPro" id="IPR043502">
    <property type="entry name" value="DNA/RNA_pol_sf"/>
</dbReference>
<sequence>MSILFFKHYWKSVGVDFCEAVAFETGMIHRGIIATNVVLIPKVPNHNRMSQFRPISLCNVVYKVISKIIVNRIRLILPRLICPTQTAFVLSQNIQDNNVLVQEIIHSFKLERGKEDFFAIKIDLVKVYDKLSCQFIDHVLQSFKALTKICDWVLQYFSTTSFNICPNGGTAGKITLECGIGQGDPLSPYHFIWAAEILSHILEQALNKGTIKGIKLSRLEPRLSHLFFVDDLILVGRATLDKAKGLWQCLKKFCAWSSQRINKLKNFHLLQWQY</sequence>
<dbReference type="PANTHER" id="PTHR46890:SF48">
    <property type="entry name" value="RNA-DIRECTED DNA POLYMERASE"/>
    <property type="match status" value="1"/>
</dbReference>
<feature type="domain" description="Reverse transcriptase" evidence="1">
    <location>
        <begin position="21"/>
        <end position="274"/>
    </location>
</feature>
<dbReference type="EnsemblPlants" id="evm.model.07.787">
    <property type="protein sequence ID" value="cds.evm.model.07.787"/>
    <property type="gene ID" value="evm.TU.07.787"/>
</dbReference>
<dbReference type="InterPro" id="IPR000477">
    <property type="entry name" value="RT_dom"/>
</dbReference>
<organism evidence="2 3">
    <name type="scientific">Cannabis sativa</name>
    <name type="common">Hemp</name>
    <name type="synonym">Marijuana</name>
    <dbReference type="NCBI Taxonomy" id="3483"/>
    <lineage>
        <taxon>Eukaryota</taxon>
        <taxon>Viridiplantae</taxon>
        <taxon>Streptophyta</taxon>
        <taxon>Embryophyta</taxon>
        <taxon>Tracheophyta</taxon>
        <taxon>Spermatophyta</taxon>
        <taxon>Magnoliopsida</taxon>
        <taxon>eudicotyledons</taxon>
        <taxon>Gunneridae</taxon>
        <taxon>Pentapetalae</taxon>
        <taxon>rosids</taxon>
        <taxon>fabids</taxon>
        <taxon>Rosales</taxon>
        <taxon>Cannabaceae</taxon>
        <taxon>Cannabis</taxon>
    </lineage>
</organism>
<dbReference type="CDD" id="cd01650">
    <property type="entry name" value="RT_nLTR_like"/>
    <property type="match status" value="1"/>
</dbReference>
<dbReference type="OMA" id="PDIIHEN"/>
<dbReference type="EMBL" id="UZAU01000648">
    <property type="status" value="NOT_ANNOTATED_CDS"/>
    <property type="molecule type" value="Genomic_DNA"/>
</dbReference>
<reference evidence="2" key="1">
    <citation type="submission" date="2018-11" db="EMBL/GenBank/DDBJ databases">
        <authorList>
            <person name="Grassa J C."/>
        </authorList>
    </citation>
    <scope>NUCLEOTIDE SEQUENCE [LARGE SCALE GENOMIC DNA]</scope>
</reference>
<dbReference type="PROSITE" id="PS50878">
    <property type="entry name" value="RT_POL"/>
    <property type="match status" value="1"/>
</dbReference>
<accession>A0A803Q6F0</accession>
<proteinExistence type="predicted"/>
<keyword evidence="3" id="KW-1185">Reference proteome</keyword>
<protein>
    <recommendedName>
        <fullName evidence="1">Reverse transcriptase domain-containing protein</fullName>
    </recommendedName>
</protein>